<dbReference type="Proteomes" id="UP000297839">
    <property type="component" value="Unassembled WGS sequence"/>
</dbReference>
<protein>
    <submittedName>
        <fullName evidence="2">Uncharacterized protein</fullName>
    </submittedName>
</protein>
<gene>
    <name evidence="2" type="ORF">EZ216_05375</name>
</gene>
<organism evidence="2 3">
    <name type="scientific">Ramlibacter humi</name>
    <dbReference type="NCBI Taxonomy" id="2530451"/>
    <lineage>
        <taxon>Bacteria</taxon>
        <taxon>Pseudomonadati</taxon>
        <taxon>Pseudomonadota</taxon>
        <taxon>Betaproteobacteria</taxon>
        <taxon>Burkholderiales</taxon>
        <taxon>Comamonadaceae</taxon>
        <taxon>Ramlibacter</taxon>
    </lineage>
</organism>
<feature type="compositionally biased region" description="Polar residues" evidence="1">
    <location>
        <begin position="1"/>
        <end position="11"/>
    </location>
</feature>
<dbReference type="EMBL" id="SMLK01000001">
    <property type="protein sequence ID" value="TFZ08587.1"/>
    <property type="molecule type" value="Genomic_DNA"/>
</dbReference>
<sequence>MKPPQQGTESQDGAARAPGEQPPGRRSGEGAASALRHVISQHEERQQRAETDGEEPAHE</sequence>
<accession>A0A4Z0CA89</accession>
<dbReference type="AlphaFoldDB" id="A0A4Z0CA89"/>
<keyword evidence="3" id="KW-1185">Reference proteome</keyword>
<comment type="caution">
    <text evidence="2">The sequence shown here is derived from an EMBL/GenBank/DDBJ whole genome shotgun (WGS) entry which is preliminary data.</text>
</comment>
<evidence type="ECO:0000256" key="1">
    <source>
        <dbReference type="SAM" id="MobiDB-lite"/>
    </source>
</evidence>
<evidence type="ECO:0000313" key="2">
    <source>
        <dbReference type="EMBL" id="TFZ08587.1"/>
    </source>
</evidence>
<dbReference type="RefSeq" id="WP_135248523.1">
    <property type="nucleotide sequence ID" value="NZ_SMLK01000001.1"/>
</dbReference>
<feature type="compositionally biased region" description="Basic and acidic residues" evidence="1">
    <location>
        <begin position="40"/>
        <end position="59"/>
    </location>
</feature>
<proteinExistence type="predicted"/>
<reference evidence="2 3" key="1">
    <citation type="submission" date="2019-03" db="EMBL/GenBank/DDBJ databases">
        <title>Ramlibacter sp. 18x22-1, whole genome shotgun sequence.</title>
        <authorList>
            <person name="Zhang X."/>
            <person name="Feng G."/>
            <person name="Zhu H."/>
        </authorList>
    </citation>
    <scope>NUCLEOTIDE SEQUENCE [LARGE SCALE GENOMIC DNA]</scope>
    <source>
        <strain evidence="2 3">18x22-1</strain>
    </source>
</reference>
<name>A0A4Z0CA89_9BURK</name>
<evidence type="ECO:0000313" key="3">
    <source>
        <dbReference type="Proteomes" id="UP000297839"/>
    </source>
</evidence>
<feature type="region of interest" description="Disordered" evidence="1">
    <location>
        <begin position="1"/>
        <end position="59"/>
    </location>
</feature>